<dbReference type="OrthoDB" id="265202at2"/>
<feature type="transmembrane region" description="Helical" evidence="1">
    <location>
        <begin position="34"/>
        <end position="55"/>
    </location>
</feature>
<comment type="caution">
    <text evidence="2">The sequence shown here is derived from an EMBL/GenBank/DDBJ whole genome shotgun (WGS) entry which is preliminary data.</text>
</comment>
<evidence type="ECO:0000313" key="2">
    <source>
        <dbReference type="EMBL" id="TWT82014.1"/>
    </source>
</evidence>
<protein>
    <submittedName>
        <fullName evidence="2">Uncharacterized protein</fullName>
    </submittedName>
</protein>
<evidence type="ECO:0000313" key="3">
    <source>
        <dbReference type="Proteomes" id="UP000315010"/>
    </source>
</evidence>
<name>A0A5C5Z3Y1_9BACT</name>
<keyword evidence="3" id="KW-1185">Reference proteome</keyword>
<keyword evidence="1" id="KW-0472">Membrane</keyword>
<keyword evidence="1" id="KW-0812">Transmembrane</keyword>
<accession>A0A5C5Z3Y1</accession>
<dbReference type="EMBL" id="SJPJ01000001">
    <property type="protein sequence ID" value="TWT82014.1"/>
    <property type="molecule type" value="Genomic_DNA"/>
</dbReference>
<organism evidence="2 3">
    <name type="scientific">Novipirellula herctigrandis</name>
    <dbReference type="NCBI Taxonomy" id="2527986"/>
    <lineage>
        <taxon>Bacteria</taxon>
        <taxon>Pseudomonadati</taxon>
        <taxon>Planctomycetota</taxon>
        <taxon>Planctomycetia</taxon>
        <taxon>Pirellulales</taxon>
        <taxon>Pirellulaceae</taxon>
        <taxon>Novipirellula</taxon>
    </lineage>
</organism>
<proteinExistence type="predicted"/>
<sequence>MFFLSKLCSEDRRSVGHSYRSGPSRDAVTLMETVFAIGIILTGLVGLAALIPIAADNAKATIELDRSVSESTSAAAMGRAQDFTKLDAMVIMDKAAAESGAAFGFGVRPTTNLQTIQWKVSTQLQGTGGAVPTDPIGKLDSPGYGHTAFGDGLAAGICLDPLGVPDPVLINTSTDSPNFTTAVNSADTAFDYSRFPYYNERYRILAAPNESIDGNGTVAARPLWPMSPRMWRATLRSPLYPAASPVGRSQLIQAKTAESVFRGFGSVFGVEGLEDEDPESVLLSRYRIGSAQYDSARDASSNYSWIMTLTPPFLGTTKFRQSIIVINQRENPVPIRANDPLALRKDAYTISEREDNPSGERLTWVSRGIGFSGGTGGEVLLYGSDAISDKIKTNEWVMLSRQPHTVAPASPTGAAVHRWYRVLNVGAPQLGTITTDFAEPNWGGADFPVWRRWVTLAGPDWAFEDGVPDARDDTFCTIVSGAVSVIESEIDLQF</sequence>
<keyword evidence="1" id="KW-1133">Transmembrane helix</keyword>
<dbReference type="RefSeq" id="WP_146398257.1">
    <property type="nucleotide sequence ID" value="NZ_SJPJ01000001.1"/>
</dbReference>
<reference evidence="2 3" key="1">
    <citation type="submission" date="2019-02" db="EMBL/GenBank/DDBJ databases">
        <title>Deep-cultivation of Planctomycetes and their phenomic and genomic characterization uncovers novel biology.</title>
        <authorList>
            <person name="Wiegand S."/>
            <person name="Jogler M."/>
            <person name="Boedeker C."/>
            <person name="Pinto D."/>
            <person name="Vollmers J."/>
            <person name="Rivas-Marin E."/>
            <person name="Kohn T."/>
            <person name="Peeters S.H."/>
            <person name="Heuer A."/>
            <person name="Rast P."/>
            <person name="Oberbeckmann S."/>
            <person name="Bunk B."/>
            <person name="Jeske O."/>
            <person name="Meyerdierks A."/>
            <person name="Storesund J.E."/>
            <person name="Kallscheuer N."/>
            <person name="Luecker S."/>
            <person name="Lage O.M."/>
            <person name="Pohl T."/>
            <person name="Merkel B.J."/>
            <person name="Hornburger P."/>
            <person name="Mueller R.-W."/>
            <person name="Bruemmer F."/>
            <person name="Labrenz M."/>
            <person name="Spormann A.M."/>
            <person name="Op Den Camp H."/>
            <person name="Overmann J."/>
            <person name="Amann R."/>
            <person name="Jetten M.S.M."/>
            <person name="Mascher T."/>
            <person name="Medema M.H."/>
            <person name="Devos D.P."/>
            <person name="Kaster A.-K."/>
            <person name="Ovreas L."/>
            <person name="Rohde M."/>
            <person name="Galperin M.Y."/>
            <person name="Jogler C."/>
        </authorList>
    </citation>
    <scope>NUCLEOTIDE SEQUENCE [LARGE SCALE GENOMIC DNA]</scope>
    <source>
        <strain evidence="2 3">CA13</strain>
    </source>
</reference>
<evidence type="ECO:0000256" key="1">
    <source>
        <dbReference type="SAM" id="Phobius"/>
    </source>
</evidence>
<gene>
    <name evidence="2" type="ORF">CA13_34690</name>
</gene>
<dbReference type="AlphaFoldDB" id="A0A5C5Z3Y1"/>
<dbReference type="Proteomes" id="UP000315010">
    <property type="component" value="Unassembled WGS sequence"/>
</dbReference>